<protein>
    <submittedName>
        <fullName evidence="1">Uncharacterized protein</fullName>
    </submittedName>
</protein>
<dbReference type="AlphaFoldDB" id="A0A1I3EQW9"/>
<reference evidence="1 2" key="1">
    <citation type="submission" date="2016-10" db="EMBL/GenBank/DDBJ databases">
        <authorList>
            <person name="de Groot N.N."/>
        </authorList>
    </citation>
    <scope>NUCLEOTIDE SEQUENCE [LARGE SCALE GENOMIC DNA]</scope>
    <source>
        <strain evidence="1 2">CGMCC 1.6848</strain>
    </source>
</reference>
<name>A0A1I3EQW9_9GAMM</name>
<organism evidence="1 2">
    <name type="scientific">Modicisalibacter xianhensis</name>
    <dbReference type="NCBI Taxonomy" id="442341"/>
    <lineage>
        <taxon>Bacteria</taxon>
        <taxon>Pseudomonadati</taxon>
        <taxon>Pseudomonadota</taxon>
        <taxon>Gammaproteobacteria</taxon>
        <taxon>Oceanospirillales</taxon>
        <taxon>Halomonadaceae</taxon>
        <taxon>Modicisalibacter</taxon>
    </lineage>
</organism>
<evidence type="ECO:0000313" key="1">
    <source>
        <dbReference type="EMBL" id="SFI01240.1"/>
    </source>
</evidence>
<dbReference type="Proteomes" id="UP000199040">
    <property type="component" value="Unassembled WGS sequence"/>
</dbReference>
<gene>
    <name evidence="1" type="ORF">SAMN04487959_114112</name>
</gene>
<proteinExistence type="predicted"/>
<evidence type="ECO:0000313" key="2">
    <source>
        <dbReference type="Proteomes" id="UP000199040"/>
    </source>
</evidence>
<accession>A0A1I3EQW9</accession>
<keyword evidence="2" id="KW-1185">Reference proteome</keyword>
<dbReference type="EMBL" id="FOPY01000014">
    <property type="protein sequence ID" value="SFI01240.1"/>
    <property type="molecule type" value="Genomic_DNA"/>
</dbReference>
<sequence>MSDALIGYDLPHADFYEPYSTSAEPHKPDWAIYQAFDTDGKDTSN</sequence>
<dbReference type="RefSeq" id="WP_177223445.1">
    <property type="nucleotide sequence ID" value="NZ_FOPY01000014.1"/>
</dbReference>